<keyword evidence="1" id="KW-0175">Coiled coil</keyword>
<dbReference type="AlphaFoldDB" id="H2XSJ0"/>
<protein>
    <submittedName>
        <fullName evidence="2">Uncharacterized protein</fullName>
    </submittedName>
</protein>
<feature type="coiled-coil region" evidence="1">
    <location>
        <begin position="102"/>
        <end position="140"/>
    </location>
</feature>
<name>H2XSJ0_CIOIN</name>
<dbReference type="InParanoid" id="H2XSJ0"/>
<dbReference type="HOGENOM" id="CLU_1839577_0_0_1"/>
<evidence type="ECO:0000313" key="3">
    <source>
        <dbReference type="Proteomes" id="UP000008144"/>
    </source>
</evidence>
<accession>H2XSJ0</accession>
<feature type="coiled-coil region" evidence="1">
    <location>
        <begin position="24"/>
        <end position="65"/>
    </location>
</feature>
<keyword evidence="3" id="KW-1185">Reference proteome</keyword>
<dbReference type="Proteomes" id="UP000008144">
    <property type="component" value="Unassembled WGS sequence"/>
</dbReference>
<reference evidence="3" key="1">
    <citation type="journal article" date="2002" name="Science">
        <title>The draft genome of Ciona intestinalis: insights into chordate and vertebrate origins.</title>
        <authorList>
            <person name="Dehal P."/>
            <person name="Satou Y."/>
            <person name="Campbell R.K."/>
            <person name="Chapman J."/>
            <person name="Degnan B."/>
            <person name="De Tomaso A."/>
            <person name="Davidson B."/>
            <person name="Di Gregorio A."/>
            <person name="Gelpke M."/>
            <person name="Goodstein D.M."/>
            <person name="Harafuji N."/>
            <person name="Hastings K.E."/>
            <person name="Ho I."/>
            <person name="Hotta K."/>
            <person name="Huang W."/>
            <person name="Kawashima T."/>
            <person name="Lemaire P."/>
            <person name="Martinez D."/>
            <person name="Meinertzhagen I.A."/>
            <person name="Necula S."/>
            <person name="Nonaka M."/>
            <person name="Putnam N."/>
            <person name="Rash S."/>
            <person name="Saiga H."/>
            <person name="Satake M."/>
            <person name="Terry A."/>
            <person name="Yamada L."/>
            <person name="Wang H.G."/>
            <person name="Awazu S."/>
            <person name="Azumi K."/>
            <person name="Boore J."/>
            <person name="Branno M."/>
            <person name="Chin-Bow S."/>
            <person name="DeSantis R."/>
            <person name="Doyle S."/>
            <person name="Francino P."/>
            <person name="Keys D.N."/>
            <person name="Haga S."/>
            <person name="Hayashi H."/>
            <person name="Hino K."/>
            <person name="Imai K.S."/>
            <person name="Inaba K."/>
            <person name="Kano S."/>
            <person name="Kobayashi K."/>
            <person name="Kobayashi M."/>
            <person name="Lee B.I."/>
            <person name="Makabe K.W."/>
            <person name="Manohar C."/>
            <person name="Matassi G."/>
            <person name="Medina M."/>
            <person name="Mochizuki Y."/>
            <person name="Mount S."/>
            <person name="Morishita T."/>
            <person name="Miura S."/>
            <person name="Nakayama A."/>
            <person name="Nishizaka S."/>
            <person name="Nomoto H."/>
            <person name="Ohta F."/>
            <person name="Oishi K."/>
            <person name="Rigoutsos I."/>
            <person name="Sano M."/>
            <person name="Sasaki A."/>
            <person name="Sasakura Y."/>
            <person name="Shoguchi E."/>
            <person name="Shin-i T."/>
            <person name="Spagnuolo A."/>
            <person name="Stainier D."/>
            <person name="Suzuki M.M."/>
            <person name="Tassy O."/>
            <person name="Takatori N."/>
            <person name="Tokuoka M."/>
            <person name="Yagi K."/>
            <person name="Yoshizaki F."/>
            <person name="Wada S."/>
            <person name="Zhang C."/>
            <person name="Hyatt P.D."/>
            <person name="Larimer F."/>
            <person name="Detter C."/>
            <person name="Doggett N."/>
            <person name="Glavina T."/>
            <person name="Hawkins T."/>
            <person name="Richardson P."/>
            <person name="Lucas S."/>
            <person name="Kohara Y."/>
            <person name="Levine M."/>
            <person name="Satoh N."/>
            <person name="Rokhsar D.S."/>
        </authorList>
    </citation>
    <scope>NUCLEOTIDE SEQUENCE [LARGE SCALE GENOMIC DNA]</scope>
</reference>
<proteinExistence type="predicted"/>
<sequence length="140" mass="15678">MSPVHESSPVKGESPMGGAMSLTLQALQEQVADYELEIAQYEQVQHDWEIEKESLQKMLERYRSEIGVDATNDDINAGESLESVVVTNDNNGVETASEQRPVEALLGELKESELQLMEEKEQLQTTIKNLEDKLKSTVVE</sequence>
<evidence type="ECO:0000313" key="2">
    <source>
        <dbReference type="Ensembl" id="ENSCINP00000032624.1"/>
    </source>
</evidence>
<dbReference type="Ensembl" id="ENSCINT00000032749.1">
    <property type="protein sequence ID" value="ENSCINP00000032624.1"/>
    <property type="gene ID" value="ENSCING00000023568.1"/>
</dbReference>
<organism evidence="2 3">
    <name type="scientific">Ciona intestinalis</name>
    <name type="common">Transparent sea squirt</name>
    <name type="synonym">Ascidia intestinalis</name>
    <dbReference type="NCBI Taxonomy" id="7719"/>
    <lineage>
        <taxon>Eukaryota</taxon>
        <taxon>Metazoa</taxon>
        <taxon>Chordata</taxon>
        <taxon>Tunicata</taxon>
        <taxon>Ascidiacea</taxon>
        <taxon>Phlebobranchia</taxon>
        <taxon>Cionidae</taxon>
        <taxon>Ciona</taxon>
    </lineage>
</organism>
<reference evidence="2" key="2">
    <citation type="submission" date="2025-08" db="UniProtKB">
        <authorList>
            <consortium name="Ensembl"/>
        </authorList>
    </citation>
    <scope>IDENTIFICATION</scope>
</reference>
<reference evidence="2" key="3">
    <citation type="submission" date="2025-09" db="UniProtKB">
        <authorList>
            <consortium name="Ensembl"/>
        </authorList>
    </citation>
    <scope>IDENTIFICATION</scope>
</reference>
<evidence type="ECO:0000256" key="1">
    <source>
        <dbReference type="SAM" id="Coils"/>
    </source>
</evidence>